<dbReference type="AlphaFoldDB" id="A0A142V898"/>
<name>A0A142V898_9CHLR</name>
<keyword evidence="1" id="KW-0732">Signal</keyword>
<evidence type="ECO:0000313" key="3">
    <source>
        <dbReference type="Proteomes" id="UP000076394"/>
    </source>
</evidence>
<feature type="chain" id="PRO_5007502220" description="Lipoprotein" evidence="1">
    <location>
        <begin position="21"/>
        <end position="285"/>
    </location>
</feature>
<dbReference type="InterPro" id="IPR046720">
    <property type="entry name" value="DUF6612"/>
</dbReference>
<feature type="signal peptide" evidence="1">
    <location>
        <begin position="1"/>
        <end position="20"/>
    </location>
</feature>
<reference evidence="2 3" key="1">
    <citation type="submission" date="2015-03" db="EMBL/GenBank/DDBJ databases">
        <title>Genomic characterization of Dehalococcoides mccartyi strain 11a5, an unusal plasmid-containing chloroethene dechlorinator.</title>
        <authorList>
            <person name="Zhao S."/>
            <person name="Ding C."/>
            <person name="He J."/>
        </authorList>
    </citation>
    <scope>NUCLEOTIDE SEQUENCE [LARGE SCALE GENOMIC DNA]</scope>
    <source>
        <strain evidence="2 3">11a5</strain>
    </source>
</reference>
<protein>
    <recommendedName>
        <fullName evidence="4">Lipoprotein</fullName>
    </recommendedName>
</protein>
<dbReference type="Proteomes" id="UP000076394">
    <property type="component" value="Chromosome"/>
</dbReference>
<dbReference type="Pfam" id="PF20316">
    <property type="entry name" value="DUF6612"/>
    <property type="match status" value="1"/>
</dbReference>
<organism evidence="2 3">
    <name type="scientific">Dehalococcoides mccartyi</name>
    <dbReference type="NCBI Taxonomy" id="61435"/>
    <lineage>
        <taxon>Bacteria</taxon>
        <taxon>Bacillati</taxon>
        <taxon>Chloroflexota</taxon>
        <taxon>Dehalococcoidia</taxon>
        <taxon>Dehalococcoidales</taxon>
        <taxon>Dehalococcoidaceae</taxon>
        <taxon>Dehalococcoides</taxon>
    </lineage>
</organism>
<evidence type="ECO:0000256" key="1">
    <source>
        <dbReference type="SAM" id="SignalP"/>
    </source>
</evidence>
<sequence>MKSFKVIAPLISLLMLLSLALGSSCSSGTANNDSPDTNNLPVSDTTPTGSQLIASILAASPNITSFDTTSVIDMTMQVSGMSIKTVMTANGKEDLSSKKAYLTSSILMTGDLASTMEMETYLIDSFQYFRITSTDQNTGMQLNTWYKMLMDTQMQTQTWNSQSQQNNYLFSKSSITVDGSETINGTSCWKVTITPDLTELIKYLNEQQAIEDPSAITNPADSLKNIKLTAWVAKDTSYVIKMNMSMDMLIEAQTLSMVMSTTITNINQPVSITLPPEAVNAIQVG</sequence>
<gene>
    <name evidence="2" type="ORF">Dm11a5_0219</name>
</gene>
<evidence type="ECO:0008006" key="4">
    <source>
        <dbReference type="Google" id="ProtNLM"/>
    </source>
</evidence>
<dbReference type="InterPro" id="IPR029046">
    <property type="entry name" value="LolA/LolB/LppX"/>
</dbReference>
<dbReference type="OrthoDB" id="161549at2"/>
<proteinExistence type="predicted"/>
<dbReference type="Gene3D" id="2.50.20.20">
    <property type="match status" value="1"/>
</dbReference>
<dbReference type="RefSeq" id="WP_011308824.1">
    <property type="nucleotide sequence ID" value="NZ_AP024514.1"/>
</dbReference>
<dbReference type="SUPFAM" id="SSF89392">
    <property type="entry name" value="Prokaryotic lipoproteins and lipoprotein localization factors"/>
    <property type="match status" value="1"/>
</dbReference>
<evidence type="ECO:0000313" key="2">
    <source>
        <dbReference type="EMBL" id="AMU86050.1"/>
    </source>
</evidence>
<dbReference type="EMBL" id="CP011127">
    <property type="protein sequence ID" value="AMU86050.1"/>
    <property type="molecule type" value="Genomic_DNA"/>
</dbReference>
<accession>A0A142V898</accession>
<dbReference type="PATRIC" id="fig|61435.13.peg.192"/>
<dbReference type="PROSITE" id="PS51257">
    <property type="entry name" value="PROKAR_LIPOPROTEIN"/>
    <property type="match status" value="1"/>
</dbReference>